<name>A0A0A5G5A4_9BACI</name>
<evidence type="ECO:0000256" key="5">
    <source>
        <dbReference type="ARBA" id="ARBA00022989"/>
    </source>
</evidence>
<reference evidence="9 10" key="1">
    <citation type="submission" date="2013-08" db="EMBL/GenBank/DDBJ databases">
        <authorList>
            <person name="Huang J."/>
            <person name="Wang G."/>
        </authorList>
    </citation>
    <scope>NUCLEOTIDE SEQUENCE [LARGE SCALE GENOMIC DNA]</scope>
    <source>
        <strain evidence="9 10">BH030004</strain>
    </source>
</reference>
<dbReference type="PANTHER" id="PTHR30151">
    <property type="entry name" value="ALKANE SULFONATE ABC TRANSPORTER-RELATED, MEMBRANE SUBUNIT"/>
    <property type="match status" value="1"/>
</dbReference>
<dbReference type="Pfam" id="PF00528">
    <property type="entry name" value="BPD_transp_1"/>
    <property type="match status" value="1"/>
</dbReference>
<evidence type="ECO:0000256" key="6">
    <source>
        <dbReference type="ARBA" id="ARBA00023136"/>
    </source>
</evidence>
<feature type="transmembrane region" description="Helical" evidence="7">
    <location>
        <begin position="12"/>
        <end position="36"/>
    </location>
</feature>
<keyword evidence="4 7" id="KW-0812">Transmembrane</keyword>
<feature type="transmembrane region" description="Helical" evidence="7">
    <location>
        <begin position="56"/>
        <end position="85"/>
    </location>
</feature>
<feature type="transmembrane region" description="Helical" evidence="7">
    <location>
        <begin position="123"/>
        <end position="142"/>
    </location>
</feature>
<keyword evidence="3" id="KW-1003">Cell membrane</keyword>
<gene>
    <name evidence="9" type="ORF">N783_12375</name>
</gene>
<organism evidence="9 10">
    <name type="scientific">Pontibacillus marinus BH030004 = DSM 16465</name>
    <dbReference type="NCBI Taxonomy" id="1385511"/>
    <lineage>
        <taxon>Bacteria</taxon>
        <taxon>Bacillati</taxon>
        <taxon>Bacillota</taxon>
        <taxon>Bacilli</taxon>
        <taxon>Bacillales</taxon>
        <taxon>Bacillaceae</taxon>
        <taxon>Pontibacillus</taxon>
    </lineage>
</organism>
<dbReference type="AlphaFoldDB" id="A0A0A5G5A4"/>
<comment type="subcellular location">
    <subcellularLocation>
        <location evidence="1 7">Cell membrane</location>
        <topology evidence="1 7">Multi-pass membrane protein</topology>
    </subcellularLocation>
</comment>
<evidence type="ECO:0000313" key="9">
    <source>
        <dbReference type="EMBL" id="KGX86270.1"/>
    </source>
</evidence>
<dbReference type="EMBL" id="AVPF01000032">
    <property type="protein sequence ID" value="KGX86270.1"/>
    <property type="molecule type" value="Genomic_DNA"/>
</dbReference>
<dbReference type="InterPro" id="IPR035906">
    <property type="entry name" value="MetI-like_sf"/>
</dbReference>
<proteinExistence type="inferred from homology"/>
<dbReference type="CDD" id="cd06261">
    <property type="entry name" value="TM_PBP2"/>
    <property type="match status" value="1"/>
</dbReference>
<keyword evidence="5 7" id="KW-1133">Transmembrane helix</keyword>
<evidence type="ECO:0000256" key="1">
    <source>
        <dbReference type="ARBA" id="ARBA00004651"/>
    </source>
</evidence>
<dbReference type="GO" id="GO:0055085">
    <property type="term" value="P:transmembrane transport"/>
    <property type="evidence" value="ECO:0007669"/>
    <property type="project" value="InterPro"/>
</dbReference>
<dbReference type="GO" id="GO:0005886">
    <property type="term" value="C:plasma membrane"/>
    <property type="evidence" value="ECO:0007669"/>
    <property type="project" value="UniProtKB-SubCell"/>
</dbReference>
<dbReference type="InterPro" id="IPR000515">
    <property type="entry name" value="MetI-like"/>
</dbReference>
<comment type="similarity">
    <text evidence="7">Belongs to the binding-protein-dependent transport system permease family.</text>
</comment>
<dbReference type="eggNOG" id="COG0600">
    <property type="taxonomic scope" value="Bacteria"/>
</dbReference>
<evidence type="ECO:0000256" key="7">
    <source>
        <dbReference type="RuleBase" id="RU363032"/>
    </source>
</evidence>
<feature type="domain" description="ABC transmembrane type-1" evidence="8">
    <location>
        <begin position="57"/>
        <end position="237"/>
    </location>
</feature>
<dbReference type="RefSeq" id="WP_027447055.1">
    <property type="nucleotide sequence ID" value="NZ_AULJ01000046.1"/>
</dbReference>
<dbReference type="PROSITE" id="PS50928">
    <property type="entry name" value="ABC_TM1"/>
    <property type="match status" value="1"/>
</dbReference>
<evidence type="ECO:0000256" key="4">
    <source>
        <dbReference type="ARBA" id="ARBA00022692"/>
    </source>
</evidence>
<feature type="transmembrane region" description="Helical" evidence="7">
    <location>
        <begin position="219"/>
        <end position="240"/>
    </location>
</feature>
<comment type="caution">
    <text evidence="9">The sequence shown here is derived from an EMBL/GenBank/DDBJ whole genome shotgun (WGS) entry which is preliminary data.</text>
</comment>
<dbReference type="Proteomes" id="UP000030403">
    <property type="component" value="Unassembled WGS sequence"/>
</dbReference>
<evidence type="ECO:0000256" key="3">
    <source>
        <dbReference type="ARBA" id="ARBA00022475"/>
    </source>
</evidence>
<evidence type="ECO:0000256" key="2">
    <source>
        <dbReference type="ARBA" id="ARBA00022448"/>
    </source>
</evidence>
<dbReference type="STRING" id="1385511.GCA_000425225_03461"/>
<dbReference type="PANTHER" id="PTHR30151:SF20">
    <property type="entry name" value="ABC TRANSPORTER PERMEASE PROTEIN HI_0355-RELATED"/>
    <property type="match status" value="1"/>
</dbReference>
<feature type="transmembrane region" description="Helical" evidence="7">
    <location>
        <begin position="92"/>
        <end position="117"/>
    </location>
</feature>
<dbReference type="SUPFAM" id="SSF161098">
    <property type="entry name" value="MetI-like"/>
    <property type="match status" value="1"/>
</dbReference>
<keyword evidence="6 7" id="KW-0472">Membrane</keyword>
<evidence type="ECO:0000259" key="8">
    <source>
        <dbReference type="PROSITE" id="PS50928"/>
    </source>
</evidence>
<keyword evidence="10" id="KW-1185">Reference proteome</keyword>
<protein>
    <submittedName>
        <fullName evidence="9">Nitrate ABC transporter permease</fullName>
    </submittedName>
</protein>
<keyword evidence="2 7" id="KW-0813">Transport</keyword>
<sequence length="256" mass="28774">MRNIVQKGWRPLLVIILLFVIWEVATRVFEIPAWLIPSPSQVVDEGISGWSVYEHHLYSTILLTLIGFIIGTSFGILVAICLHLIPTVRNMFYPLIIFSQNIPIIVLAPLLVIWFGFGMLPKLIVITLVCFFPIAVSTLDGLRQTSTELMHYMKMAGASNGQIFWKLEWPHALPSLFSGLKISATYSVMGAVISEWLGAKEGIGVYMTLASSSFRTDRVFVSIFVIMALSLTFFLLITALEKWFIRWKSKGVENSG</sequence>
<dbReference type="OrthoDB" id="9804353at2"/>
<evidence type="ECO:0000313" key="10">
    <source>
        <dbReference type="Proteomes" id="UP000030403"/>
    </source>
</evidence>
<accession>A0A0A5G5A4</accession>
<dbReference type="Gene3D" id="1.10.3720.10">
    <property type="entry name" value="MetI-like"/>
    <property type="match status" value="1"/>
</dbReference>